<dbReference type="Pfam" id="PF02954">
    <property type="entry name" value="HTH_8"/>
    <property type="match status" value="1"/>
</dbReference>
<dbReference type="InterPro" id="IPR009057">
    <property type="entry name" value="Homeodomain-like_sf"/>
</dbReference>
<dbReference type="InterPro" id="IPR025662">
    <property type="entry name" value="Sigma_54_int_dom_ATP-bd_1"/>
</dbReference>
<keyword evidence="4" id="KW-0238">DNA-binding</keyword>
<dbReference type="InterPro" id="IPR002078">
    <property type="entry name" value="Sigma_54_int"/>
</dbReference>
<organism evidence="8 9">
    <name type="scientific">Alloalcanivorax xenomutans</name>
    <dbReference type="NCBI Taxonomy" id="1094342"/>
    <lineage>
        <taxon>Bacteria</taxon>
        <taxon>Pseudomonadati</taxon>
        <taxon>Pseudomonadota</taxon>
        <taxon>Gammaproteobacteria</taxon>
        <taxon>Oceanospirillales</taxon>
        <taxon>Alcanivoracaceae</taxon>
        <taxon>Alloalcanivorax</taxon>
    </lineage>
</organism>
<dbReference type="InterPro" id="IPR029016">
    <property type="entry name" value="GAF-like_dom_sf"/>
</dbReference>
<dbReference type="PROSITE" id="PS00675">
    <property type="entry name" value="SIGMA54_INTERACT_1"/>
    <property type="match status" value="1"/>
</dbReference>
<protein>
    <submittedName>
        <fullName evidence="8">Sigma-54-dependent Fis family transcriptional regulator</fullName>
    </submittedName>
</protein>
<dbReference type="RefSeq" id="WP_233916948.1">
    <property type="nucleotide sequence ID" value="NZ_CP136538.1"/>
</dbReference>
<evidence type="ECO:0000256" key="1">
    <source>
        <dbReference type="ARBA" id="ARBA00022741"/>
    </source>
</evidence>
<evidence type="ECO:0000313" key="9">
    <source>
        <dbReference type="Proteomes" id="UP001107961"/>
    </source>
</evidence>
<dbReference type="InterPro" id="IPR027417">
    <property type="entry name" value="P-loop_NTPase"/>
</dbReference>
<accession>A0A9Q3W5Z5</accession>
<feature type="region of interest" description="Disordered" evidence="6">
    <location>
        <begin position="587"/>
        <end position="606"/>
    </location>
</feature>
<evidence type="ECO:0000256" key="4">
    <source>
        <dbReference type="ARBA" id="ARBA00023125"/>
    </source>
</evidence>
<evidence type="ECO:0000256" key="3">
    <source>
        <dbReference type="ARBA" id="ARBA00023015"/>
    </source>
</evidence>
<dbReference type="EMBL" id="JAJVKT010000010">
    <property type="protein sequence ID" value="MCE7508942.1"/>
    <property type="molecule type" value="Genomic_DNA"/>
</dbReference>
<dbReference type="Gene3D" id="3.40.50.300">
    <property type="entry name" value="P-loop containing nucleotide triphosphate hydrolases"/>
    <property type="match status" value="1"/>
</dbReference>
<evidence type="ECO:0000256" key="2">
    <source>
        <dbReference type="ARBA" id="ARBA00022840"/>
    </source>
</evidence>
<dbReference type="GeneID" id="94685881"/>
<gene>
    <name evidence="8" type="ORF">LZG35_09865</name>
</gene>
<dbReference type="InterPro" id="IPR025944">
    <property type="entry name" value="Sigma_54_int_dom_CS"/>
</dbReference>
<keyword evidence="3" id="KW-0805">Transcription regulation</keyword>
<evidence type="ECO:0000256" key="5">
    <source>
        <dbReference type="ARBA" id="ARBA00023163"/>
    </source>
</evidence>
<keyword evidence="2" id="KW-0067">ATP-binding</keyword>
<dbReference type="SUPFAM" id="SSF46689">
    <property type="entry name" value="Homeodomain-like"/>
    <property type="match status" value="1"/>
</dbReference>
<dbReference type="Gene3D" id="1.10.8.60">
    <property type="match status" value="1"/>
</dbReference>
<dbReference type="InterPro" id="IPR003593">
    <property type="entry name" value="AAA+_ATPase"/>
</dbReference>
<keyword evidence="9" id="KW-1185">Reference proteome</keyword>
<dbReference type="PANTHER" id="PTHR32071:SF77">
    <property type="entry name" value="TRANSCRIPTIONAL REGULATORY PROTEIN"/>
    <property type="match status" value="1"/>
</dbReference>
<keyword evidence="5" id="KW-0804">Transcription</keyword>
<evidence type="ECO:0000313" key="8">
    <source>
        <dbReference type="EMBL" id="MCE7508942.1"/>
    </source>
</evidence>
<dbReference type="Proteomes" id="UP001107961">
    <property type="component" value="Unassembled WGS sequence"/>
</dbReference>
<dbReference type="Gene3D" id="3.30.450.40">
    <property type="match status" value="1"/>
</dbReference>
<dbReference type="PANTHER" id="PTHR32071">
    <property type="entry name" value="TRANSCRIPTIONAL REGULATORY PROTEIN"/>
    <property type="match status" value="1"/>
</dbReference>
<dbReference type="FunFam" id="3.40.50.300:FF:000006">
    <property type="entry name" value="DNA-binding transcriptional regulator NtrC"/>
    <property type="match status" value="1"/>
</dbReference>
<dbReference type="Gene3D" id="1.10.10.60">
    <property type="entry name" value="Homeodomain-like"/>
    <property type="match status" value="1"/>
</dbReference>
<name>A0A9Q3W5Z5_9GAMM</name>
<dbReference type="GO" id="GO:0043565">
    <property type="term" value="F:sequence-specific DNA binding"/>
    <property type="evidence" value="ECO:0007669"/>
    <property type="project" value="InterPro"/>
</dbReference>
<dbReference type="AlphaFoldDB" id="A0A9Q3W5Z5"/>
<keyword evidence="1" id="KW-0547">Nucleotide-binding</keyword>
<dbReference type="PROSITE" id="PS50045">
    <property type="entry name" value="SIGMA54_INTERACT_4"/>
    <property type="match status" value="1"/>
</dbReference>
<dbReference type="SMART" id="SM00382">
    <property type="entry name" value="AAA"/>
    <property type="match status" value="1"/>
</dbReference>
<feature type="domain" description="Sigma-54 factor interaction" evidence="7">
    <location>
        <begin position="337"/>
        <end position="566"/>
    </location>
</feature>
<reference evidence="8" key="1">
    <citation type="submission" date="2022-01" db="EMBL/GenBank/DDBJ databases">
        <authorList>
            <person name="Karlyshev A.V."/>
            <person name="Jaspars M."/>
        </authorList>
    </citation>
    <scope>NUCLEOTIDE SEQUENCE</scope>
    <source>
        <strain evidence="8">AGSA3-2</strain>
    </source>
</reference>
<dbReference type="CDD" id="cd00009">
    <property type="entry name" value="AAA"/>
    <property type="match status" value="1"/>
</dbReference>
<evidence type="ECO:0000256" key="6">
    <source>
        <dbReference type="SAM" id="MobiDB-lite"/>
    </source>
</evidence>
<dbReference type="GO" id="GO:0006355">
    <property type="term" value="P:regulation of DNA-templated transcription"/>
    <property type="evidence" value="ECO:0007669"/>
    <property type="project" value="InterPro"/>
</dbReference>
<dbReference type="SUPFAM" id="SSF52540">
    <property type="entry name" value="P-loop containing nucleoside triphosphate hydrolases"/>
    <property type="match status" value="1"/>
</dbReference>
<dbReference type="InterPro" id="IPR025943">
    <property type="entry name" value="Sigma_54_int_dom_ATP-bd_2"/>
</dbReference>
<dbReference type="InterPro" id="IPR002197">
    <property type="entry name" value="HTH_Fis"/>
</dbReference>
<dbReference type="Pfam" id="PF00158">
    <property type="entry name" value="Sigma54_activat"/>
    <property type="match status" value="1"/>
</dbReference>
<proteinExistence type="predicted"/>
<dbReference type="SUPFAM" id="SSF55781">
    <property type="entry name" value="GAF domain-like"/>
    <property type="match status" value="1"/>
</dbReference>
<dbReference type="Pfam" id="PF25601">
    <property type="entry name" value="AAA_lid_14"/>
    <property type="match status" value="1"/>
</dbReference>
<dbReference type="PROSITE" id="PS00676">
    <property type="entry name" value="SIGMA54_INTERACT_2"/>
    <property type="match status" value="1"/>
</dbReference>
<dbReference type="InterPro" id="IPR058031">
    <property type="entry name" value="AAA_lid_NorR"/>
</dbReference>
<sequence length="651" mass="72325">MSSLHAQQRRHIDDILRYADGGYRPTVSPGDAMIARSWKRCIEEYGLDPARPRPARIVTHQTLREHQESADEFLNVARAGVEQLYGQIARLGYVLLLTDQRGITVQFLGDRRHDQRLRQAGLYLGADWNEYHAGTCAVGTCIREGEALTCHRQDHFDATHIGLTCTSAPITDPQGRLLAVLDISALDSAPTRDSQNFALHLIRLYARMIEDAYFLRLYRHHTVFRCDTSRELVQVNGQYLFALDGDGRVLAANGVGRHLLARARTDDGDIALPEMFDCDARDIWSIPYACEDQVRAFRVQALGSTLFGSLIEPRRPARPAAPQALIPEEAVPELDRLAADDPAMRRTLKLAKRLRQRDVSLLILGETGTGKEVLARAIHDAGPRRHKPFVAVNCAAIPESLIESELFGYSPGTFTGARAKGMRGLIQQAHGGTLFLDEIGDMPLTLQTRLLRVLAEGEVLPLGSERPISVDCRVIAATHRDPARLIADGYFREDLYYRLNGATLRLPALRERADKQHVIISVMGQLARAVGQPRLQLRADAMSALLACPWPGNIRQLVNALNFAEATCDGEQITVNDLPEECLAQVIGPGTTPATTEDDDDGDPQRAGLLSILKRHHWMISAVARELGVSRPTVYRRMRKHGLTPPNQRDS</sequence>
<evidence type="ECO:0000259" key="7">
    <source>
        <dbReference type="PROSITE" id="PS50045"/>
    </source>
</evidence>
<dbReference type="GO" id="GO:0005524">
    <property type="term" value="F:ATP binding"/>
    <property type="evidence" value="ECO:0007669"/>
    <property type="project" value="UniProtKB-KW"/>
</dbReference>
<comment type="caution">
    <text evidence="8">The sequence shown here is derived from an EMBL/GenBank/DDBJ whole genome shotgun (WGS) entry which is preliminary data.</text>
</comment>
<dbReference type="PROSITE" id="PS00688">
    <property type="entry name" value="SIGMA54_INTERACT_3"/>
    <property type="match status" value="1"/>
</dbReference>